<gene>
    <name evidence="10" type="ORF">RS130_08325</name>
</gene>
<comment type="subcellular location">
    <subcellularLocation>
        <location evidence="1 8">Cell outer membrane</location>
        <topology evidence="1 8">Multi-pass membrane protein</topology>
    </subcellularLocation>
</comment>
<dbReference type="PROSITE" id="PS52016">
    <property type="entry name" value="TONB_DEPENDENT_REC_3"/>
    <property type="match status" value="1"/>
</dbReference>
<evidence type="ECO:0000313" key="11">
    <source>
        <dbReference type="Proteomes" id="UP001247805"/>
    </source>
</evidence>
<evidence type="ECO:0000256" key="6">
    <source>
        <dbReference type="ARBA" id="ARBA00023136"/>
    </source>
</evidence>
<dbReference type="InterPro" id="IPR000531">
    <property type="entry name" value="Beta-barrel_TonB"/>
</dbReference>
<dbReference type="InterPro" id="IPR036942">
    <property type="entry name" value="Beta-barrel_TonB_sf"/>
</dbReference>
<dbReference type="Gene3D" id="2.40.170.20">
    <property type="entry name" value="TonB-dependent receptor, beta-barrel domain"/>
    <property type="match status" value="1"/>
</dbReference>
<proteinExistence type="inferred from homology"/>
<protein>
    <submittedName>
        <fullName evidence="10">TonB-dependent receptor</fullName>
    </submittedName>
</protein>
<comment type="caution">
    <text evidence="10">The sequence shown here is derived from an EMBL/GenBank/DDBJ whole genome shotgun (WGS) entry which is preliminary data.</text>
</comment>
<dbReference type="PANTHER" id="PTHR32552:SF74">
    <property type="entry name" value="HYDROXAMATE SIDEROPHORE RECEPTOR FHUE"/>
    <property type="match status" value="1"/>
</dbReference>
<organism evidence="10 11">
    <name type="scientific">Paraglaciecola aquimarina</name>
    <dbReference type="NCBI Taxonomy" id="1235557"/>
    <lineage>
        <taxon>Bacteria</taxon>
        <taxon>Pseudomonadati</taxon>
        <taxon>Pseudomonadota</taxon>
        <taxon>Gammaproteobacteria</taxon>
        <taxon>Alteromonadales</taxon>
        <taxon>Alteromonadaceae</taxon>
        <taxon>Paraglaciecola</taxon>
    </lineage>
</organism>
<name>A0ABU3SVA3_9ALTE</name>
<evidence type="ECO:0000256" key="4">
    <source>
        <dbReference type="ARBA" id="ARBA00022692"/>
    </source>
</evidence>
<dbReference type="RefSeq" id="WP_316025570.1">
    <property type="nucleotide sequence ID" value="NZ_JAWDIO010000002.1"/>
</dbReference>
<dbReference type="Proteomes" id="UP001247805">
    <property type="component" value="Unassembled WGS sequence"/>
</dbReference>
<dbReference type="SUPFAM" id="SSF56935">
    <property type="entry name" value="Porins"/>
    <property type="match status" value="1"/>
</dbReference>
<evidence type="ECO:0000256" key="7">
    <source>
        <dbReference type="ARBA" id="ARBA00023237"/>
    </source>
</evidence>
<dbReference type="PANTHER" id="PTHR32552">
    <property type="entry name" value="FERRICHROME IRON RECEPTOR-RELATED"/>
    <property type="match status" value="1"/>
</dbReference>
<keyword evidence="3 8" id="KW-1134">Transmembrane beta strand</keyword>
<evidence type="ECO:0000256" key="3">
    <source>
        <dbReference type="ARBA" id="ARBA00022452"/>
    </source>
</evidence>
<evidence type="ECO:0000256" key="1">
    <source>
        <dbReference type="ARBA" id="ARBA00004571"/>
    </source>
</evidence>
<sequence>MKIATSYYFDSVPDLSVGASYRWQNDIYNAAGEVRVDQKAYSTVDAFARYQLNSNIDLALNVSNLLDKKYLTSLYWTQSYYAAPRQVQATIAWRY</sequence>
<evidence type="ECO:0000313" key="10">
    <source>
        <dbReference type="EMBL" id="MDU0353934.1"/>
    </source>
</evidence>
<dbReference type="EMBL" id="JAWDIO010000002">
    <property type="protein sequence ID" value="MDU0353934.1"/>
    <property type="molecule type" value="Genomic_DNA"/>
</dbReference>
<feature type="domain" description="TonB-dependent receptor-like beta-barrel" evidence="9">
    <location>
        <begin position="6"/>
        <end position="65"/>
    </location>
</feature>
<accession>A0ABU3SVA3</accession>
<keyword evidence="10" id="KW-0675">Receptor</keyword>
<comment type="similarity">
    <text evidence="8">Belongs to the TonB-dependent receptor family.</text>
</comment>
<keyword evidence="4 8" id="KW-0812">Transmembrane</keyword>
<keyword evidence="11" id="KW-1185">Reference proteome</keyword>
<evidence type="ECO:0000256" key="2">
    <source>
        <dbReference type="ARBA" id="ARBA00022448"/>
    </source>
</evidence>
<evidence type="ECO:0000256" key="8">
    <source>
        <dbReference type="PROSITE-ProRule" id="PRU01360"/>
    </source>
</evidence>
<dbReference type="Pfam" id="PF00593">
    <property type="entry name" value="TonB_dep_Rec_b-barrel"/>
    <property type="match status" value="1"/>
</dbReference>
<dbReference type="InterPro" id="IPR039426">
    <property type="entry name" value="TonB-dep_rcpt-like"/>
</dbReference>
<reference evidence="10 11" key="1">
    <citation type="submission" date="2023-10" db="EMBL/GenBank/DDBJ databases">
        <title>Glaciecola aquimarina strain GGW-M5 nov., isolated from a coastal seawater.</title>
        <authorList>
            <person name="Bayburt H."/>
            <person name="Kim J.M."/>
            <person name="Choi B.J."/>
            <person name="Jeon C.O."/>
        </authorList>
    </citation>
    <scope>NUCLEOTIDE SEQUENCE [LARGE SCALE GENOMIC DNA]</scope>
    <source>
        <strain evidence="10 11">KCTC 32108</strain>
    </source>
</reference>
<keyword evidence="6 8" id="KW-0472">Membrane</keyword>
<evidence type="ECO:0000256" key="5">
    <source>
        <dbReference type="ARBA" id="ARBA00023077"/>
    </source>
</evidence>
<keyword evidence="7 8" id="KW-0998">Cell outer membrane</keyword>
<evidence type="ECO:0000259" key="9">
    <source>
        <dbReference type="Pfam" id="PF00593"/>
    </source>
</evidence>
<keyword evidence="2 8" id="KW-0813">Transport</keyword>
<keyword evidence="5" id="KW-0798">TonB box</keyword>